<protein>
    <recommendedName>
        <fullName evidence="2">Tail specific protease domain-containing protein</fullName>
    </recommendedName>
</protein>
<dbReference type="InterPro" id="IPR029045">
    <property type="entry name" value="ClpP/crotonase-like_dom_sf"/>
</dbReference>
<feature type="signal peptide" evidence="1">
    <location>
        <begin position="1"/>
        <end position="25"/>
    </location>
</feature>
<comment type="caution">
    <text evidence="3">The sequence shown here is derived from an EMBL/GenBank/DDBJ whole genome shotgun (WGS) entry which is preliminary data.</text>
</comment>
<keyword evidence="1" id="KW-0732">Signal</keyword>
<proteinExistence type="predicted"/>
<dbReference type="PANTHER" id="PTHR32060:SF30">
    <property type="entry name" value="CARBOXY-TERMINAL PROCESSING PROTEASE CTPA"/>
    <property type="match status" value="1"/>
</dbReference>
<dbReference type="Proteomes" id="UP001620408">
    <property type="component" value="Unassembled WGS sequence"/>
</dbReference>
<dbReference type="PANTHER" id="PTHR32060">
    <property type="entry name" value="TAIL-SPECIFIC PROTEASE"/>
    <property type="match status" value="1"/>
</dbReference>
<name>A0ABW8KAL8_9GAMM</name>
<dbReference type="SUPFAM" id="SSF52096">
    <property type="entry name" value="ClpP/crotonase"/>
    <property type="match status" value="1"/>
</dbReference>
<evidence type="ECO:0000256" key="1">
    <source>
        <dbReference type="SAM" id="SignalP"/>
    </source>
</evidence>
<evidence type="ECO:0000313" key="4">
    <source>
        <dbReference type="Proteomes" id="UP001620408"/>
    </source>
</evidence>
<accession>A0ABW8KAL8</accession>
<evidence type="ECO:0000259" key="2">
    <source>
        <dbReference type="Pfam" id="PF03572"/>
    </source>
</evidence>
<reference evidence="3 4" key="1">
    <citation type="submission" date="2020-10" db="EMBL/GenBank/DDBJ databases">
        <title>Phylogeny of dyella-like bacteria.</title>
        <authorList>
            <person name="Fu J."/>
        </authorList>
    </citation>
    <scope>NUCLEOTIDE SEQUENCE [LARGE SCALE GENOMIC DNA]</scope>
    <source>
        <strain evidence="3 4">BB4</strain>
    </source>
</reference>
<feature type="chain" id="PRO_5046363314" description="Tail specific protease domain-containing protein" evidence="1">
    <location>
        <begin position="26"/>
        <end position="504"/>
    </location>
</feature>
<dbReference type="EMBL" id="JADIKD010000012">
    <property type="protein sequence ID" value="MFK2918967.1"/>
    <property type="molecule type" value="Genomic_DNA"/>
</dbReference>
<keyword evidence="4" id="KW-1185">Reference proteome</keyword>
<feature type="domain" description="Tail specific protease" evidence="2">
    <location>
        <begin position="246"/>
        <end position="421"/>
    </location>
</feature>
<organism evidence="3 4">
    <name type="scientific">Dyella koreensis</name>
    <dbReference type="NCBI Taxonomy" id="311235"/>
    <lineage>
        <taxon>Bacteria</taxon>
        <taxon>Pseudomonadati</taxon>
        <taxon>Pseudomonadota</taxon>
        <taxon>Gammaproteobacteria</taxon>
        <taxon>Lysobacterales</taxon>
        <taxon>Rhodanobacteraceae</taxon>
        <taxon>Dyella</taxon>
    </lineage>
</organism>
<gene>
    <name evidence="3" type="ORF">ISS97_16975</name>
</gene>
<sequence>MLLTSPRCWRAALALCVALPAAAQAAPPATCPPPIALTAAAARDDLELAIRATEAALPNIYWHQTPEAWETAKAQARATIGTRTSEEAFLRTLRVLLYQIGEGHFSVRPSDAVACRYRAALQFPLDVLWRDDGLFVAAGYGDANDIPQGSEILTINGEPHTALLDELYRASPHDGVIRTGVMRDEGARYAAMRWFLRGEERAFHLRIRIPNGSIRDVEVHPVPYVIRPKPPAALSPVAQLQWIDDKTAYLYVPTFSNKRYRAVGANYASTIQAIFDELGARGAERLVLDLRDNGGGSEPNETILFSYLVERPSQKYASVRSRANDLKVTSPSGRVYRHQIYDSDELSTVRKVGADALERLNAPPEGLMTRWSPASPVFTGKLVVLAGGITFSGGAELASLLYASRRGVFVGEEVGGTHAGNTSGYKWELKLPHSGMEIGIPLLKFRFTWPEVQHDHGALPDCKVQPRVGERRQIDDAAYRVALALLAMPWTQPRGVMCPAPAEP</sequence>
<dbReference type="Pfam" id="PF03572">
    <property type="entry name" value="Peptidase_S41"/>
    <property type="match status" value="1"/>
</dbReference>
<dbReference type="InterPro" id="IPR005151">
    <property type="entry name" value="Tail-specific_protease"/>
</dbReference>
<dbReference type="Gene3D" id="3.90.226.10">
    <property type="entry name" value="2-enoyl-CoA Hydratase, Chain A, domain 1"/>
    <property type="match status" value="1"/>
</dbReference>
<evidence type="ECO:0000313" key="3">
    <source>
        <dbReference type="EMBL" id="MFK2918967.1"/>
    </source>
</evidence>
<dbReference type="RefSeq" id="WP_379983409.1">
    <property type="nucleotide sequence ID" value="NZ_JADIKD010000012.1"/>
</dbReference>